<dbReference type="PRINTS" id="PR00420">
    <property type="entry name" value="RNGMNOXGNASE"/>
</dbReference>
<evidence type="ECO:0000256" key="3">
    <source>
        <dbReference type="ARBA" id="ARBA00022827"/>
    </source>
</evidence>
<proteinExistence type="inferred from homology"/>
<dbReference type="Proteomes" id="UP000325434">
    <property type="component" value="Unassembled WGS sequence"/>
</dbReference>
<protein>
    <recommendedName>
        <fullName evidence="8">Serine hydrolase FSH domain-containing protein</fullName>
    </recommendedName>
</protein>
<evidence type="ECO:0000313" key="7">
    <source>
        <dbReference type="EMBL" id="KAB8249713.1"/>
    </source>
</evidence>
<dbReference type="Pfam" id="PF03959">
    <property type="entry name" value="FSH1"/>
    <property type="match status" value="1"/>
</dbReference>
<dbReference type="EMBL" id="ML734570">
    <property type="protein sequence ID" value="KAB8249713.1"/>
    <property type="molecule type" value="Genomic_DNA"/>
</dbReference>
<sequence>MPLPHFKVIIVGASIEGITLAYCLHRAGINYLILKRRNERVPPREDLLIVMPNGARIWDQLGLLDRITDFIVPIEKAYMTLPDTGSHEIGFPRVLHERFGYSPAFMSKRKVLEMLYTHLPRNDKLKFDKNIVRIETGPNCMRVVTWDGYDYRGDLVVGADGAHSKVRGEMARLSKLEGLTMDVNNYMTVEYVRITGVSTQDLDYPALARGTMLTSNCAGQNITCLVGNNAEIIWIIFLKFDCKYPYGSAPELSEKEIRQRCENTELYDQALSTDLNWRDVWDRRKSISMMPMEEGLRERGHWRDIVCIGGSMHKTAPHTGQDTSCSIEDAAELANLLYGRLRGRRTKPSTEEINILLGTFTQRRIRRLKPIYREAKRAIRHMTFCGPWDRLIARYYLTRNEQVIAEWFSKDVAGGVSVKFPPLPERSELAWSDHQLEQYTNPAIITMTKSLPRIACFHGGGSKGAIYEVQCSQLAGLLKNDFQFVFFDGPFESGPGPGVLPAFRDYKPFRSWFKKDGSEIEQSDGSGYDISGRDGVERVWKLMEAAGPGGEWVGVMGFSQGTRITGGLLLDQQRRTAFGELGNTPKLKFGVLCMGAGAPMVSEIGHQMADTGSTDLVKIPTLHVHGLKDMFLALGRQQHATYYESGTSKVYDVDYHHAMPWYKHEVQRLAELIRELYRESTGY</sequence>
<dbReference type="Pfam" id="PF01494">
    <property type="entry name" value="FAD_binding_3"/>
    <property type="match status" value="1"/>
</dbReference>
<evidence type="ECO:0000259" key="5">
    <source>
        <dbReference type="Pfam" id="PF01494"/>
    </source>
</evidence>
<keyword evidence="3" id="KW-0274">FAD</keyword>
<feature type="domain" description="Serine hydrolase" evidence="6">
    <location>
        <begin position="450"/>
        <end position="667"/>
    </location>
</feature>
<keyword evidence="2" id="KW-0285">Flavoprotein</keyword>
<accession>A0A5N6HAZ4</accession>
<evidence type="ECO:0000256" key="1">
    <source>
        <dbReference type="ARBA" id="ARBA00007992"/>
    </source>
</evidence>
<feature type="domain" description="FAD-binding" evidence="5">
    <location>
        <begin position="7"/>
        <end position="346"/>
    </location>
</feature>
<dbReference type="Gene3D" id="3.40.50.1820">
    <property type="entry name" value="alpha/beta hydrolase"/>
    <property type="match status" value="1"/>
</dbReference>
<name>A0A5N6HAZ4_ASPFL</name>
<dbReference type="InterPro" id="IPR029058">
    <property type="entry name" value="AB_hydrolase_fold"/>
</dbReference>
<dbReference type="VEuPathDB" id="FungiDB:F9C07_2236464"/>
<reference evidence="7" key="1">
    <citation type="submission" date="2019-04" db="EMBL/GenBank/DDBJ databases">
        <title>Friends and foes A comparative genomics study of 23 Aspergillus species from section Flavi.</title>
        <authorList>
            <consortium name="DOE Joint Genome Institute"/>
            <person name="Kjaerbolling I."/>
            <person name="Vesth T."/>
            <person name="Frisvad J.C."/>
            <person name="Nybo J.L."/>
            <person name="Theobald S."/>
            <person name="Kildgaard S."/>
            <person name="Isbrandt T."/>
            <person name="Kuo A."/>
            <person name="Sato A."/>
            <person name="Lyhne E.K."/>
            <person name="Kogle M.E."/>
            <person name="Wiebenga A."/>
            <person name="Kun R.S."/>
            <person name="Lubbers R.J."/>
            <person name="Makela M.R."/>
            <person name="Barry K."/>
            <person name="Chovatia M."/>
            <person name="Clum A."/>
            <person name="Daum C."/>
            <person name="Haridas S."/>
            <person name="He G."/>
            <person name="LaButti K."/>
            <person name="Lipzen A."/>
            <person name="Mondo S."/>
            <person name="Riley R."/>
            <person name="Salamov A."/>
            <person name="Simmons B.A."/>
            <person name="Magnuson J.K."/>
            <person name="Henrissat B."/>
            <person name="Mortensen U.H."/>
            <person name="Larsen T.O."/>
            <person name="Devries R.P."/>
            <person name="Grigoriev I.V."/>
            <person name="Machida M."/>
            <person name="Baker S.E."/>
            <person name="Andersen M.R."/>
        </authorList>
    </citation>
    <scope>NUCLEOTIDE SEQUENCE [LARGE SCALE GENOMIC DNA]</scope>
    <source>
        <strain evidence="7">CBS 121.62</strain>
    </source>
</reference>
<dbReference type="SUPFAM" id="SSF53474">
    <property type="entry name" value="alpha/beta-Hydrolases"/>
    <property type="match status" value="1"/>
</dbReference>
<gene>
    <name evidence="7" type="ORF">BDV35DRAFT_389962</name>
</gene>
<keyword evidence="4" id="KW-0560">Oxidoreductase</keyword>
<dbReference type="SUPFAM" id="SSF51905">
    <property type="entry name" value="FAD/NAD(P)-binding domain"/>
    <property type="match status" value="1"/>
</dbReference>
<dbReference type="GO" id="GO:0071949">
    <property type="term" value="F:FAD binding"/>
    <property type="evidence" value="ECO:0007669"/>
    <property type="project" value="InterPro"/>
</dbReference>
<dbReference type="Gene3D" id="3.50.50.60">
    <property type="entry name" value="FAD/NAD(P)-binding domain"/>
    <property type="match status" value="1"/>
</dbReference>
<dbReference type="InterPro" id="IPR050562">
    <property type="entry name" value="FAD_mOase_fung"/>
</dbReference>
<dbReference type="InterPro" id="IPR005645">
    <property type="entry name" value="FSH-like_dom"/>
</dbReference>
<dbReference type="VEuPathDB" id="FungiDB:AFLA_013607"/>
<evidence type="ECO:0008006" key="8">
    <source>
        <dbReference type="Google" id="ProtNLM"/>
    </source>
</evidence>
<dbReference type="InterPro" id="IPR002938">
    <property type="entry name" value="FAD-bd"/>
</dbReference>
<evidence type="ECO:0000259" key="6">
    <source>
        <dbReference type="Pfam" id="PF03959"/>
    </source>
</evidence>
<dbReference type="PANTHER" id="PTHR47356">
    <property type="entry name" value="FAD-DEPENDENT MONOOXYGENASE ASQG-RELATED"/>
    <property type="match status" value="1"/>
</dbReference>
<dbReference type="InterPro" id="IPR036188">
    <property type="entry name" value="FAD/NAD-bd_sf"/>
</dbReference>
<dbReference type="PANTHER" id="PTHR47356:SF2">
    <property type="entry name" value="FAD-BINDING DOMAIN-CONTAINING PROTEIN-RELATED"/>
    <property type="match status" value="1"/>
</dbReference>
<evidence type="ECO:0000256" key="4">
    <source>
        <dbReference type="ARBA" id="ARBA00023002"/>
    </source>
</evidence>
<organism evidence="7">
    <name type="scientific">Aspergillus flavus</name>
    <dbReference type="NCBI Taxonomy" id="5059"/>
    <lineage>
        <taxon>Eukaryota</taxon>
        <taxon>Fungi</taxon>
        <taxon>Dikarya</taxon>
        <taxon>Ascomycota</taxon>
        <taxon>Pezizomycotina</taxon>
        <taxon>Eurotiomycetes</taxon>
        <taxon>Eurotiomycetidae</taxon>
        <taxon>Eurotiales</taxon>
        <taxon>Aspergillaceae</taxon>
        <taxon>Aspergillus</taxon>
        <taxon>Aspergillus subgen. Circumdati</taxon>
    </lineage>
</organism>
<dbReference type="AlphaFoldDB" id="A0A5N6HAZ4"/>
<comment type="similarity">
    <text evidence="1">Belongs to the paxM FAD-dependent monooxygenase family.</text>
</comment>
<evidence type="ECO:0000256" key="2">
    <source>
        <dbReference type="ARBA" id="ARBA00022630"/>
    </source>
</evidence>
<dbReference type="GO" id="GO:0004497">
    <property type="term" value="F:monooxygenase activity"/>
    <property type="evidence" value="ECO:0007669"/>
    <property type="project" value="InterPro"/>
</dbReference>